<accession>A0A0S4JFQ1</accession>
<dbReference type="AlphaFoldDB" id="A0A0S4JFQ1"/>
<dbReference type="Proteomes" id="UP000051952">
    <property type="component" value="Unassembled WGS sequence"/>
</dbReference>
<gene>
    <name evidence="1" type="ORF">BSAL_26455</name>
</gene>
<reference evidence="2" key="1">
    <citation type="submission" date="2015-09" db="EMBL/GenBank/DDBJ databases">
        <authorList>
            <consortium name="Pathogen Informatics"/>
        </authorList>
    </citation>
    <scope>NUCLEOTIDE SEQUENCE [LARGE SCALE GENOMIC DNA]</scope>
    <source>
        <strain evidence="2">Lake Konstanz</strain>
    </source>
</reference>
<dbReference type="EMBL" id="CYKH01001818">
    <property type="protein sequence ID" value="CUG90387.1"/>
    <property type="molecule type" value="Genomic_DNA"/>
</dbReference>
<evidence type="ECO:0000313" key="1">
    <source>
        <dbReference type="EMBL" id="CUG90387.1"/>
    </source>
</evidence>
<organism evidence="1 2">
    <name type="scientific">Bodo saltans</name>
    <name type="common">Flagellated protozoan</name>
    <dbReference type="NCBI Taxonomy" id="75058"/>
    <lineage>
        <taxon>Eukaryota</taxon>
        <taxon>Discoba</taxon>
        <taxon>Euglenozoa</taxon>
        <taxon>Kinetoplastea</taxon>
        <taxon>Metakinetoplastina</taxon>
        <taxon>Eubodonida</taxon>
        <taxon>Bodonidae</taxon>
        <taxon>Bodo</taxon>
    </lineage>
</organism>
<sequence>MIIARFPSVCNELMDFCHMGFLRKWGREAPDNEIVKNVPGYLGLWVEMKAKYIRGEEVPNVMSIEDLVMPFVGNLEKELIANPKLFTDYWRAVANRQGNANELKVARDGVLKGLEKLGAILPRAKLVEQQDEHGKKKTVKDAGRYYLSPLVITHPWLRGALNMV</sequence>
<proteinExistence type="predicted"/>
<evidence type="ECO:0000313" key="2">
    <source>
        <dbReference type="Proteomes" id="UP000051952"/>
    </source>
</evidence>
<keyword evidence="2" id="KW-1185">Reference proteome</keyword>
<dbReference type="VEuPathDB" id="TriTrypDB:BSAL_26455"/>
<name>A0A0S4JFQ1_BODSA</name>
<protein>
    <submittedName>
        <fullName evidence="1">Uncharacterized protein</fullName>
    </submittedName>
</protein>